<evidence type="ECO:0000256" key="3">
    <source>
        <dbReference type="ARBA" id="ARBA00022723"/>
    </source>
</evidence>
<dbReference type="EC" id="3.1.-.-" evidence="7"/>
<dbReference type="EMBL" id="JBHPON010000001">
    <property type="protein sequence ID" value="MFC6035026.1"/>
    <property type="molecule type" value="Genomic_DNA"/>
</dbReference>
<dbReference type="Gene3D" id="3.40.390.30">
    <property type="entry name" value="Metalloproteases ('zincins'), catalytic domain"/>
    <property type="match status" value="1"/>
</dbReference>
<evidence type="ECO:0000313" key="9">
    <source>
        <dbReference type="Proteomes" id="UP001596116"/>
    </source>
</evidence>
<sequence length="150" mass="16170">MIEAVIEDEGWTVILPDAAALAEECQGRAAVFEAPIGREIALLFCDDAAMADLNARFRGKEGATNVLSFPSGEEEGFLGDIALARETCAAEAAEKQISLRDHAAHLIIHGMLHLIGYDHETESEAVLMERRETEILSAMGVADPYGQDGE</sequence>
<evidence type="ECO:0000313" key="8">
    <source>
        <dbReference type="EMBL" id="MFC6035026.1"/>
    </source>
</evidence>
<feature type="binding site" evidence="7">
    <location>
        <position position="113"/>
    </location>
    <ligand>
        <name>Zn(2+)</name>
        <dbReference type="ChEBI" id="CHEBI:29105"/>
        <note>catalytic</note>
    </ligand>
</feature>
<keyword evidence="7" id="KW-0698">rRNA processing</keyword>
<dbReference type="PANTHER" id="PTHR46986:SF1">
    <property type="entry name" value="ENDORIBONUCLEASE YBEY, CHLOROPLASTIC"/>
    <property type="match status" value="1"/>
</dbReference>
<evidence type="ECO:0000256" key="2">
    <source>
        <dbReference type="ARBA" id="ARBA00022722"/>
    </source>
</evidence>
<dbReference type="Proteomes" id="UP001596116">
    <property type="component" value="Unassembled WGS sequence"/>
</dbReference>
<feature type="binding site" evidence="7">
    <location>
        <position position="119"/>
    </location>
    <ligand>
        <name>Zn(2+)</name>
        <dbReference type="ChEBI" id="CHEBI:29105"/>
        <note>catalytic</note>
    </ligand>
</feature>
<dbReference type="PANTHER" id="PTHR46986">
    <property type="entry name" value="ENDORIBONUCLEASE YBEY, CHLOROPLASTIC"/>
    <property type="match status" value="1"/>
</dbReference>
<comment type="function">
    <text evidence="7">Single strand-specific metallo-endoribonuclease involved in late-stage 70S ribosome quality control and in maturation of the 3' terminus of the 16S rRNA.</text>
</comment>
<keyword evidence="7" id="KW-0963">Cytoplasm</keyword>
<gene>
    <name evidence="7 8" type="primary">ybeY</name>
    <name evidence="8" type="ORF">ACFMB1_05690</name>
</gene>
<dbReference type="RefSeq" id="WP_379879643.1">
    <property type="nucleotide sequence ID" value="NZ_JBHPON010000001.1"/>
</dbReference>
<feature type="binding site" evidence="7">
    <location>
        <position position="109"/>
    </location>
    <ligand>
        <name>Zn(2+)</name>
        <dbReference type="ChEBI" id="CHEBI:29105"/>
        <note>catalytic</note>
    </ligand>
</feature>
<proteinExistence type="inferred from homology"/>
<evidence type="ECO:0000256" key="6">
    <source>
        <dbReference type="ARBA" id="ARBA00022833"/>
    </source>
</evidence>
<keyword evidence="2 7" id="KW-0540">Nuclease</keyword>
<reference evidence="8 9" key="1">
    <citation type="submission" date="2024-09" db="EMBL/GenBank/DDBJ databases">
        <authorList>
            <person name="Zhang Z.-H."/>
        </authorList>
    </citation>
    <scope>NUCLEOTIDE SEQUENCE [LARGE SCALE GENOMIC DNA]</scope>
    <source>
        <strain evidence="8 9">HHTR114</strain>
    </source>
</reference>
<name>A0ABW1KSJ3_9PROT</name>
<keyword evidence="3 7" id="KW-0479">Metal-binding</keyword>
<evidence type="ECO:0000256" key="1">
    <source>
        <dbReference type="ARBA" id="ARBA00010875"/>
    </source>
</evidence>
<organism evidence="8 9">
    <name type="scientific">Hyphococcus aureus</name>
    <dbReference type="NCBI Taxonomy" id="2666033"/>
    <lineage>
        <taxon>Bacteria</taxon>
        <taxon>Pseudomonadati</taxon>
        <taxon>Pseudomonadota</taxon>
        <taxon>Alphaproteobacteria</taxon>
        <taxon>Parvularculales</taxon>
        <taxon>Parvularculaceae</taxon>
        <taxon>Hyphococcus</taxon>
    </lineage>
</organism>
<keyword evidence="5 7" id="KW-0378">Hydrolase</keyword>
<evidence type="ECO:0000256" key="4">
    <source>
        <dbReference type="ARBA" id="ARBA00022759"/>
    </source>
</evidence>
<dbReference type="InterPro" id="IPR023091">
    <property type="entry name" value="MetalPrtase_cat_dom_sf_prd"/>
</dbReference>
<protein>
    <recommendedName>
        <fullName evidence="7">Endoribonuclease YbeY</fullName>
        <ecNumber evidence="7">3.1.-.-</ecNumber>
    </recommendedName>
</protein>
<accession>A0ABW1KSJ3</accession>
<dbReference type="HAMAP" id="MF_00009">
    <property type="entry name" value="Endoribonucl_YbeY"/>
    <property type="match status" value="1"/>
</dbReference>
<keyword evidence="7" id="KW-0690">Ribosome biogenesis</keyword>
<keyword evidence="9" id="KW-1185">Reference proteome</keyword>
<evidence type="ECO:0000256" key="5">
    <source>
        <dbReference type="ARBA" id="ARBA00022801"/>
    </source>
</evidence>
<dbReference type="SUPFAM" id="SSF55486">
    <property type="entry name" value="Metalloproteases ('zincins'), catalytic domain"/>
    <property type="match status" value="1"/>
</dbReference>
<comment type="similarity">
    <text evidence="1 7">Belongs to the endoribonuclease YbeY family.</text>
</comment>
<keyword evidence="6 7" id="KW-0862">Zinc</keyword>
<comment type="subcellular location">
    <subcellularLocation>
        <location evidence="7">Cytoplasm</location>
    </subcellularLocation>
</comment>
<dbReference type="InterPro" id="IPR002036">
    <property type="entry name" value="YbeY"/>
</dbReference>
<dbReference type="PROSITE" id="PS01306">
    <property type="entry name" value="UPF0054"/>
    <property type="match status" value="1"/>
</dbReference>
<comment type="caution">
    <text evidence="8">The sequence shown here is derived from an EMBL/GenBank/DDBJ whole genome shotgun (WGS) entry which is preliminary data.</text>
</comment>
<dbReference type="InterPro" id="IPR020549">
    <property type="entry name" value="YbeY_CS"/>
</dbReference>
<evidence type="ECO:0000256" key="7">
    <source>
        <dbReference type="HAMAP-Rule" id="MF_00009"/>
    </source>
</evidence>
<dbReference type="NCBIfam" id="TIGR00043">
    <property type="entry name" value="rRNA maturation RNase YbeY"/>
    <property type="match status" value="1"/>
</dbReference>
<keyword evidence="4 7" id="KW-0255">Endonuclease</keyword>
<comment type="cofactor">
    <cofactor evidence="7">
        <name>Zn(2+)</name>
        <dbReference type="ChEBI" id="CHEBI:29105"/>
    </cofactor>
    <text evidence="7">Binds 1 zinc ion.</text>
</comment>
<dbReference type="Pfam" id="PF02130">
    <property type="entry name" value="YbeY"/>
    <property type="match status" value="1"/>
</dbReference>